<name>A0A1L7XRM2_9HELO</name>
<dbReference type="PANTHER" id="PTHR10039">
    <property type="entry name" value="AMELOGENIN"/>
    <property type="match status" value="1"/>
</dbReference>
<feature type="compositionally biased region" description="Polar residues" evidence="2">
    <location>
        <begin position="105"/>
        <end position="126"/>
    </location>
</feature>
<dbReference type="OrthoDB" id="1658288at2759"/>
<dbReference type="SUPFAM" id="SSF52540">
    <property type="entry name" value="P-loop containing nucleoside triphosphate hydrolases"/>
    <property type="match status" value="1"/>
</dbReference>
<dbReference type="InterPro" id="IPR036770">
    <property type="entry name" value="Ankyrin_rpt-contain_sf"/>
</dbReference>
<accession>A0A1L7XRM2</accession>
<evidence type="ECO:0000313" key="4">
    <source>
        <dbReference type="EMBL" id="CZR67706.1"/>
    </source>
</evidence>
<dbReference type="InterPro" id="IPR027417">
    <property type="entry name" value="P-loop_NTPase"/>
</dbReference>
<dbReference type="InterPro" id="IPR056884">
    <property type="entry name" value="NPHP3-like_N"/>
</dbReference>
<dbReference type="EMBL" id="FJOG01000046">
    <property type="protein sequence ID" value="CZR67706.1"/>
    <property type="molecule type" value="Genomic_DNA"/>
</dbReference>
<protein>
    <recommendedName>
        <fullName evidence="3">Nephrocystin 3-like N-terminal domain-containing protein</fullName>
    </recommendedName>
</protein>
<feature type="region of interest" description="Disordered" evidence="2">
    <location>
        <begin position="41"/>
        <end position="91"/>
    </location>
</feature>
<reference evidence="4 5" key="1">
    <citation type="submission" date="2016-03" db="EMBL/GenBank/DDBJ databases">
        <authorList>
            <person name="Ploux O."/>
        </authorList>
    </citation>
    <scope>NUCLEOTIDE SEQUENCE [LARGE SCALE GENOMIC DNA]</scope>
    <source>
        <strain evidence="4 5">UAMH 11012</strain>
    </source>
</reference>
<dbReference type="AlphaFoldDB" id="A0A1L7XRM2"/>
<dbReference type="Gene3D" id="3.40.50.1820">
    <property type="entry name" value="alpha/beta hydrolase"/>
    <property type="match status" value="1"/>
</dbReference>
<keyword evidence="5" id="KW-1185">Reference proteome</keyword>
<dbReference type="PANTHER" id="PTHR10039:SF5">
    <property type="entry name" value="NACHT DOMAIN-CONTAINING PROTEIN"/>
    <property type="match status" value="1"/>
</dbReference>
<gene>
    <name evidence="4" type="ORF">PAC_17605</name>
</gene>
<dbReference type="SUPFAM" id="SSF48403">
    <property type="entry name" value="Ankyrin repeat"/>
    <property type="match status" value="1"/>
</dbReference>
<keyword evidence="1" id="KW-0677">Repeat</keyword>
<feature type="domain" description="Nephrocystin 3-like N-terminal" evidence="3">
    <location>
        <begin position="391"/>
        <end position="585"/>
    </location>
</feature>
<dbReference type="InterPro" id="IPR029058">
    <property type="entry name" value="AB_hydrolase_fold"/>
</dbReference>
<sequence>MAGSKAVEIKRFGLTQVYMPPHDIKALGIIVFVHGLFGDPQRTWTGKKETERNNARGSYQPSNASSIGSKAPKNSTQMGRPSVPTNNSEQEREILQDTLPKNALSHGTETSCSNWADSSETLNSGQGNVVPDTRIFTWGYDADVDSFGTSVGHNTIEQHANDLLIDIANLLENLGDLTIPLIFVVHSLGGIVVKEALNISSQSEIERLRGVASATYGACFLGTPHRGSGSATIGKHAYRIARLATKRPNIKLLRSLEKNSDTLKGISNRFRSTQQKWDIKISSFYEDREVRKFFLFHSLIVDNESAQIGLVGEEVSSIPKNHREMTKFTSAEEVGFSRVSFQLRRWVKEIGARNEATVETTKTQELENCLASLENQQTKARYLNVASSYDGTFQWLFEREIVPFVDWLEEDLEMNAPSRPIFWINGKPGSGKSTLMKFAMRDHRLHEHLRVASGSRIFDWIILGFFFHDRGSHIQKSIDGMLQEILHQLLSQVANPWPLVDYIYPIYSDLVKTQRKSNPAWTFDALCLAWVAITGQRQVPLHLCIFLDALDEHDGDNNQLATFIYKLLAGADDKVVKIKICVASRMWNIFGEHFGTCPQLAIHEHTAQDIQSYTKERLSAPLKSMEQDLQSTLSDKLAQLAGQVTTKASGVFIWVRIVVDELVKGVRDGTALSLLEEKVSQMPEELGDLYRHTLEKVEVGYAEEAYIMLQIALCSVSPLPLETFINSTSSIKWGKVHEASEAEMRRQLTSRSGGLLEIISVTSEEATGRKPSPTSSIIAISLGESEGPAVQFIQFIHQTVKDFVSENRSNLGLRLSDSTFICETGYFYLFECAINFGRCEWARDLADSMFEYAFLADGDGVSRASRITQLFKLILSSDQGTADSFGAAELLHRRLPQYYTGPYESSAAAKLLTLAAAADLKGVITHILEHDEPRVQNSGGFPILVAATGPRLSSSAASRESVIRLLVKFGGWDSITLEDWLGCTTLAWLLRHTPHENISKAEAISLASVLLANGANPNVIAYDDPGCSTKYSVLYSCLLHYDVEAVKLLLAHEADTSCVDHELIFNLAMMEKIRGESTMSDILKDYNVPLRMGTATEMSTDEEIPPLGLLALQSECLAAVGSSYVSEIIGWSHSKASLSGEIRRPKDRAPQ</sequence>
<organism evidence="4 5">
    <name type="scientific">Phialocephala subalpina</name>
    <dbReference type="NCBI Taxonomy" id="576137"/>
    <lineage>
        <taxon>Eukaryota</taxon>
        <taxon>Fungi</taxon>
        <taxon>Dikarya</taxon>
        <taxon>Ascomycota</taxon>
        <taxon>Pezizomycotina</taxon>
        <taxon>Leotiomycetes</taxon>
        <taxon>Helotiales</taxon>
        <taxon>Mollisiaceae</taxon>
        <taxon>Phialocephala</taxon>
        <taxon>Phialocephala fortinii species complex</taxon>
    </lineage>
</organism>
<feature type="compositionally biased region" description="Polar residues" evidence="2">
    <location>
        <begin position="55"/>
        <end position="88"/>
    </location>
</feature>
<proteinExistence type="predicted"/>
<feature type="region of interest" description="Disordered" evidence="2">
    <location>
        <begin position="103"/>
        <end position="126"/>
    </location>
</feature>
<dbReference type="Gene3D" id="1.25.40.20">
    <property type="entry name" value="Ankyrin repeat-containing domain"/>
    <property type="match status" value="1"/>
</dbReference>
<evidence type="ECO:0000259" key="3">
    <source>
        <dbReference type="Pfam" id="PF24883"/>
    </source>
</evidence>
<dbReference type="Proteomes" id="UP000184330">
    <property type="component" value="Unassembled WGS sequence"/>
</dbReference>
<evidence type="ECO:0000256" key="2">
    <source>
        <dbReference type="SAM" id="MobiDB-lite"/>
    </source>
</evidence>
<dbReference type="Gene3D" id="3.40.50.300">
    <property type="entry name" value="P-loop containing nucleotide triphosphate hydrolases"/>
    <property type="match status" value="1"/>
</dbReference>
<dbReference type="SUPFAM" id="SSF53474">
    <property type="entry name" value="alpha/beta-Hydrolases"/>
    <property type="match status" value="1"/>
</dbReference>
<evidence type="ECO:0000313" key="5">
    <source>
        <dbReference type="Proteomes" id="UP000184330"/>
    </source>
</evidence>
<evidence type="ECO:0000256" key="1">
    <source>
        <dbReference type="ARBA" id="ARBA00022737"/>
    </source>
</evidence>
<dbReference type="Pfam" id="PF24883">
    <property type="entry name" value="NPHP3_N"/>
    <property type="match status" value="1"/>
</dbReference>